<dbReference type="InterPro" id="IPR016181">
    <property type="entry name" value="Acyl_CoA_acyltransferase"/>
</dbReference>
<reference evidence="2 3" key="1">
    <citation type="submission" date="2018-01" db="EMBL/GenBank/DDBJ databases">
        <title>Lactibacter flavus gen. nov., sp. nov., a novel bacterium of the family Propionibacteriaceae isolated from raw milk and dairy products.</title>
        <authorList>
            <person name="Wenning M."/>
            <person name="Breitenwieser F."/>
            <person name="Huptas C."/>
            <person name="von Neubeck M."/>
            <person name="Busse H.-J."/>
            <person name="Scherer S."/>
        </authorList>
    </citation>
    <scope>NUCLEOTIDE SEQUENCE [LARGE SCALE GENOMIC DNA]</scope>
    <source>
        <strain evidence="2 3">VG341</strain>
    </source>
</reference>
<keyword evidence="3" id="KW-1185">Reference proteome</keyword>
<dbReference type="Gene3D" id="3.40.630.30">
    <property type="match status" value="1"/>
</dbReference>
<feature type="domain" description="N-acetyltransferase" evidence="1">
    <location>
        <begin position="24"/>
        <end position="198"/>
    </location>
</feature>
<dbReference type="Pfam" id="PF13302">
    <property type="entry name" value="Acetyltransf_3"/>
    <property type="match status" value="1"/>
</dbReference>
<dbReference type="OrthoDB" id="3466127at2"/>
<dbReference type="Proteomes" id="UP000290624">
    <property type="component" value="Unassembled WGS sequence"/>
</dbReference>
<dbReference type="InterPro" id="IPR051908">
    <property type="entry name" value="Ribosomal_N-acetyltransferase"/>
</dbReference>
<keyword evidence="2" id="KW-0808">Transferase</keyword>
<proteinExistence type="predicted"/>
<dbReference type="AlphaFoldDB" id="A0A4Q2EHM4"/>
<protein>
    <submittedName>
        <fullName evidence="2">N-acetyltransferase</fullName>
    </submittedName>
</protein>
<dbReference type="SUPFAM" id="SSF55729">
    <property type="entry name" value="Acyl-CoA N-acyltransferases (Nat)"/>
    <property type="match status" value="1"/>
</dbReference>
<dbReference type="GO" id="GO:1990189">
    <property type="term" value="F:protein N-terminal-serine acetyltransferase activity"/>
    <property type="evidence" value="ECO:0007669"/>
    <property type="project" value="TreeGrafter"/>
</dbReference>
<dbReference type="InterPro" id="IPR000182">
    <property type="entry name" value="GNAT_dom"/>
</dbReference>
<dbReference type="PROSITE" id="PS51186">
    <property type="entry name" value="GNAT"/>
    <property type="match status" value="1"/>
</dbReference>
<evidence type="ECO:0000313" key="3">
    <source>
        <dbReference type="Proteomes" id="UP000290624"/>
    </source>
</evidence>
<accession>A0A4Q2EHM4</accession>
<dbReference type="PANTHER" id="PTHR43441">
    <property type="entry name" value="RIBOSOMAL-PROTEIN-SERINE ACETYLTRANSFERASE"/>
    <property type="match status" value="1"/>
</dbReference>
<dbReference type="RefSeq" id="WP_129458183.1">
    <property type="nucleotide sequence ID" value="NZ_PPCV01000003.1"/>
</dbReference>
<dbReference type="GO" id="GO:0008999">
    <property type="term" value="F:protein-N-terminal-alanine acetyltransferase activity"/>
    <property type="evidence" value="ECO:0007669"/>
    <property type="project" value="TreeGrafter"/>
</dbReference>
<dbReference type="PANTHER" id="PTHR43441:SF11">
    <property type="entry name" value="RIBOSOMAL-PROTEIN-SERINE ACETYLTRANSFERASE"/>
    <property type="match status" value="1"/>
</dbReference>
<gene>
    <name evidence="2" type="ORF">C1706_05255</name>
</gene>
<evidence type="ECO:0000313" key="2">
    <source>
        <dbReference type="EMBL" id="RXW32573.1"/>
    </source>
</evidence>
<sequence length="224" mass="25011">MSTAEQRLAQAFPPLGVRVTAGPLELRSISAEDVLALIDVVRDGVHADEVMPFSFPWTDVTDEDLPSHYLQWWWRTLATFSTDAWELNLSAVWEGEVVGVQGVTTQDFPTLRFGETGSWLGRRYQGRGIGTAMRRAFCTLLFDELGFEFVTSAAFTDNPASIRVSQKVGYKENGLDWKHPRDERGTLQRMLLLPEDLIRGEPITVSGAAALRRFVGIEPSPSQP</sequence>
<evidence type="ECO:0000259" key="1">
    <source>
        <dbReference type="PROSITE" id="PS51186"/>
    </source>
</evidence>
<dbReference type="EMBL" id="PPCV01000003">
    <property type="protein sequence ID" value="RXW32573.1"/>
    <property type="molecule type" value="Genomic_DNA"/>
</dbReference>
<organism evidence="2 3">
    <name type="scientific">Propioniciclava flava</name>
    <dbReference type="NCBI Taxonomy" id="2072026"/>
    <lineage>
        <taxon>Bacteria</taxon>
        <taxon>Bacillati</taxon>
        <taxon>Actinomycetota</taxon>
        <taxon>Actinomycetes</taxon>
        <taxon>Propionibacteriales</taxon>
        <taxon>Propionibacteriaceae</taxon>
        <taxon>Propioniciclava</taxon>
    </lineage>
</organism>
<comment type="caution">
    <text evidence="2">The sequence shown here is derived from an EMBL/GenBank/DDBJ whole genome shotgun (WGS) entry which is preliminary data.</text>
</comment>
<dbReference type="GO" id="GO:0005737">
    <property type="term" value="C:cytoplasm"/>
    <property type="evidence" value="ECO:0007669"/>
    <property type="project" value="TreeGrafter"/>
</dbReference>
<name>A0A4Q2EHM4_9ACTN</name>